<name>G9WWG6_9FIRM</name>
<feature type="transmembrane region" description="Helical" evidence="10">
    <location>
        <begin position="159"/>
        <end position="181"/>
    </location>
</feature>
<evidence type="ECO:0000313" key="11">
    <source>
        <dbReference type="EMBL" id="EHL09835.1"/>
    </source>
</evidence>
<dbReference type="Pfam" id="PF01252">
    <property type="entry name" value="Peptidase_A8"/>
    <property type="match status" value="1"/>
</dbReference>
<dbReference type="GO" id="GO:0004190">
    <property type="term" value="F:aspartic-type endopeptidase activity"/>
    <property type="evidence" value="ECO:0007669"/>
    <property type="project" value="UniProtKB-KW"/>
</dbReference>
<dbReference type="PATRIC" id="fig|796944.3.peg.1993"/>
<evidence type="ECO:0000256" key="10">
    <source>
        <dbReference type="SAM" id="Phobius"/>
    </source>
</evidence>
<dbReference type="PANTHER" id="PTHR33695:SF1">
    <property type="entry name" value="LIPOPROTEIN SIGNAL PEPTIDASE"/>
    <property type="match status" value="1"/>
</dbReference>
<dbReference type="GO" id="GO:0016020">
    <property type="term" value="C:membrane"/>
    <property type="evidence" value="ECO:0007669"/>
    <property type="project" value="InterPro"/>
</dbReference>
<gene>
    <name evidence="11" type="ORF">HMPREF9624_01250</name>
</gene>
<comment type="similarity">
    <text evidence="1 9">Belongs to the peptidase A8 family.</text>
</comment>
<keyword evidence="12" id="KW-1185">Reference proteome</keyword>
<comment type="caution">
    <text evidence="11">The sequence shown here is derived from an EMBL/GenBank/DDBJ whole genome shotgun (WGS) entry which is preliminary data.</text>
</comment>
<dbReference type="GO" id="GO:0006508">
    <property type="term" value="P:proteolysis"/>
    <property type="evidence" value="ECO:0007669"/>
    <property type="project" value="UniProtKB-KW"/>
</dbReference>
<accession>G9WWG6</accession>
<sequence length="188" mass="21427">MKGILIELKDGGETVRHFKIDWIWYLPKGFVQLTCLSAAVFSLDQIWKKKINREKEENFPKKLKGTRGMIEIRKAHNPGFSMGKLEKYPKLVGFVSIFATGFLFFSLPYFSYTVGDNFLLQKIGTALILGGAGSNTLDRIRDGKVTDYIHIRIGMLKKAIINLADIAIFFGAFLYVVGLLWKLWKKIT</sequence>
<evidence type="ECO:0000256" key="2">
    <source>
        <dbReference type="ARBA" id="ARBA00022475"/>
    </source>
</evidence>
<evidence type="ECO:0000256" key="8">
    <source>
        <dbReference type="ARBA" id="ARBA00023136"/>
    </source>
</evidence>
<keyword evidence="6" id="KW-0378">Hydrolase</keyword>
<dbReference type="Proteomes" id="UP000003527">
    <property type="component" value="Unassembled WGS sequence"/>
</dbReference>
<dbReference type="PANTHER" id="PTHR33695">
    <property type="entry name" value="LIPOPROTEIN SIGNAL PEPTIDASE"/>
    <property type="match status" value="1"/>
</dbReference>
<evidence type="ECO:0000256" key="3">
    <source>
        <dbReference type="ARBA" id="ARBA00022670"/>
    </source>
</evidence>
<feature type="transmembrane region" description="Helical" evidence="10">
    <location>
        <begin position="22"/>
        <end position="43"/>
    </location>
</feature>
<evidence type="ECO:0000256" key="4">
    <source>
        <dbReference type="ARBA" id="ARBA00022692"/>
    </source>
</evidence>
<keyword evidence="4 10" id="KW-0812">Transmembrane</keyword>
<evidence type="ECO:0000256" key="6">
    <source>
        <dbReference type="ARBA" id="ARBA00022801"/>
    </source>
</evidence>
<evidence type="ECO:0000256" key="9">
    <source>
        <dbReference type="RuleBase" id="RU004181"/>
    </source>
</evidence>
<dbReference type="InterPro" id="IPR001872">
    <property type="entry name" value="Peptidase_A8"/>
</dbReference>
<protein>
    <submittedName>
        <fullName evidence="11">Uncharacterized protein</fullName>
    </submittedName>
</protein>
<reference evidence="11 12" key="1">
    <citation type="submission" date="2011-08" db="EMBL/GenBank/DDBJ databases">
        <title>The Genome Sequence of Oribacterium sp. ACB7.</title>
        <authorList>
            <consortium name="The Broad Institute Genome Sequencing Platform"/>
            <person name="Earl A."/>
            <person name="Ward D."/>
            <person name="Feldgarden M."/>
            <person name="Gevers D."/>
            <person name="Sizova M."/>
            <person name="Hazen A."/>
            <person name="Epstein S."/>
            <person name="Young S.K."/>
            <person name="Zeng Q."/>
            <person name="Gargeya S."/>
            <person name="Fitzgerald M."/>
            <person name="Haas B."/>
            <person name="Abouelleil A."/>
            <person name="Alvarado L."/>
            <person name="Arachchi H.M."/>
            <person name="Berlin A."/>
            <person name="Brown A."/>
            <person name="Chapman S.B."/>
            <person name="Chen Z."/>
            <person name="Dunbar C."/>
            <person name="Freedman E."/>
            <person name="Gearin G."/>
            <person name="Gellesch M."/>
            <person name="Goldberg J."/>
            <person name="Griggs A."/>
            <person name="Gujja S."/>
            <person name="Heiman D."/>
            <person name="Howarth C."/>
            <person name="Larson L."/>
            <person name="Lui A."/>
            <person name="MacDonald P.J.P."/>
            <person name="Montmayeur A."/>
            <person name="Murphy C."/>
            <person name="Neiman D."/>
            <person name="Pearson M."/>
            <person name="Priest M."/>
            <person name="Roberts A."/>
            <person name="Saif S."/>
            <person name="Shea T."/>
            <person name="Shenoy N."/>
            <person name="Sisk P."/>
            <person name="Stolte C."/>
            <person name="Sykes S."/>
            <person name="Wortman J."/>
            <person name="Nusbaum C."/>
            <person name="Birren B."/>
        </authorList>
    </citation>
    <scope>NUCLEOTIDE SEQUENCE [LARGE SCALE GENOMIC DNA]</scope>
    <source>
        <strain evidence="11 12">ACB7</strain>
    </source>
</reference>
<evidence type="ECO:0000256" key="1">
    <source>
        <dbReference type="ARBA" id="ARBA00006139"/>
    </source>
</evidence>
<evidence type="ECO:0000313" key="12">
    <source>
        <dbReference type="Proteomes" id="UP000003527"/>
    </source>
</evidence>
<dbReference type="AlphaFoldDB" id="G9WWG6"/>
<keyword evidence="2" id="KW-1003">Cell membrane</keyword>
<dbReference type="PRINTS" id="PR00781">
    <property type="entry name" value="LIPOSIGPTASE"/>
</dbReference>
<dbReference type="HOGENOM" id="CLU_083252_6_0_9"/>
<organism evidence="11 12">
    <name type="scientific">Oribacterium asaccharolyticum ACB7</name>
    <dbReference type="NCBI Taxonomy" id="796944"/>
    <lineage>
        <taxon>Bacteria</taxon>
        <taxon>Bacillati</taxon>
        <taxon>Bacillota</taxon>
        <taxon>Clostridia</taxon>
        <taxon>Lachnospirales</taxon>
        <taxon>Lachnospiraceae</taxon>
        <taxon>Oribacterium</taxon>
    </lineage>
</organism>
<evidence type="ECO:0000256" key="7">
    <source>
        <dbReference type="ARBA" id="ARBA00022989"/>
    </source>
</evidence>
<dbReference type="EMBL" id="AFZD01000020">
    <property type="protein sequence ID" value="EHL09835.1"/>
    <property type="molecule type" value="Genomic_DNA"/>
</dbReference>
<keyword evidence="5" id="KW-0064">Aspartyl protease</keyword>
<proteinExistence type="inferred from homology"/>
<evidence type="ECO:0000256" key="5">
    <source>
        <dbReference type="ARBA" id="ARBA00022750"/>
    </source>
</evidence>
<feature type="transmembrane region" description="Helical" evidence="10">
    <location>
        <begin position="91"/>
        <end position="112"/>
    </location>
</feature>
<keyword evidence="3" id="KW-0645">Protease</keyword>
<keyword evidence="8 10" id="KW-0472">Membrane</keyword>
<keyword evidence="7 10" id="KW-1133">Transmembrane helix</keyword>